<dbReference type="OrthoDB" id="3404169at2"/>
<evidence type="ECO:0000256" key="1">
    <source>
        <dbReference type="SAM" id="SignalP"/>
    </source>
</evidence>
<dbReference type="InterPro" id="IPR043504">
    <property type="entry name" value="Peptidase_S1_PA_chymotrypsin"/>
</dbReference>
<dbReference type="Pfam" id="PF13365">
    <property type="entry name" value="Trypsin_2"/>
    <property type="match status" value="1"/>
</dbReference>
<dbReference type="InterPro" id="IPR035070">
    <property type="entry name" value="Streptogrisin_prodomain"/>
</dbReference>
<protein>
    <submittedName>
        <fullName evidence="2">Protease</fullName>
    </submittedName>
</protein>
<evidence type="ECO:0000313" key="2">
    <source>
        <dbReference type="EMBL" id="GES11152.1"/>
    </source>
</evidence>
<dbReference type="RefSeq" id="WP_155356535.1">
    <property type="nucleotide sequence ID" value="NZ_BAAAHL010000018.1"/>
</dbReference>
<dbReference type="PROSITE" id="PS00134">
    <property type="entry name" value="TRYPSIN_HIS"/>
    <property type="match status" value="1"/>
</dbReference>
<name>A0A5M3WSK4_9ACTN</name>
<reference evidence="2 3" key="1">
    <citation type="submission" date="2019-10" db="EMBL/GenBank/DDBJ databases">
        <title>Whole genome shotgun sequence of Acrocarpospora macrocephala NBRC 16266.</title>
        <authorList>
            <person name="Ichikawa N."/>
            <person name="Kimura A."/>
            <person name="Kitahashi Y."/>
            <person name="Komaki H."/>
            <person name="Oguchi A."/>
        </authorList>
    </citation>
    <scope>NUCLEOTIDE SEQUENCE [LARGE SCALE GENOMIC DNA]</scope>
    <source>
        <strain evidence="2 3">NBRC 16266</strain>
    </source>
</reference>
<accession>A0A5M3WSK4</accession>
<dbReference type="GO" id="GO:0004252">
    <property type="term" value="F:serine-type endopeptidase activity"/>
    <property type="evidence" value="ECO:0007669"/>
    <property type="project" value="InterPro"/>
</dbReference>
<dbReference type="AlphaFoldDB" id="A0A5M3WSK4"/>
<comment type="caution">
    <text evidence="2">The sequence shown here is derived from an EMBL/GenBank/DDBJ whole genome shotgun (WGS) entry which is preliminary data.</text>
</comment>
<gene>
    <name evidence="2" type="ORF">Amac_047490</name>
</gene>
<evidence type="ECO:0000313" key="3">
    <source>
        <dbReference type="Proteomes" id="UP000331127"/>
    </source>
</evidence>
<keyword evidence="2" id="KW-0378">Hydrolase</keyword>
<organism evidence="2 3">
    <name type="scientific">Acrocarpospora macrocephala</name>
    <dbReference type="NCBI Taxonomy" id="150177"/>
    <lineage>
        <taxon>Bacteria</taxon>
        <taxon>Bacillati</taxon>
        <taxon>Actinomycetota</taxon>
        <taxon>Actinomycetes</taxon>
        <taxon>Streptosporangiales</taxon>
        <taxon>Streptosporangiaceae</taxon>
        <taxon>Acrocarpospora</taxon>
    </lineage>
</organism>
<dbReference type="EMBL" id="BLAE01000027">
    <property type="protein sequence ID" value="GES11152.1"/>
    <property type="molecule type" value="Genomic_DNA"/>
</dbReference>
<dbReference type="Gene3D" id="2.40.10.10">
    <property type="entry name" value="Trypsin-like serine proteases"/>
    <property type="match status" value="2"/>
</dbReference>
<dbReference type="InterPro" id="IPR018114">
    <property type="entry name" value="TRYPSIN_HIS"/>
</dbReference>
<proteinExistence type="predicted"/>
<sequence>MKRSRVIVAVVSMAAVVAIPSGALGSVRDEPPTGWQPSAVEAVAPGAAQLAGVIGDMARDYGITPEEARRRLELQAMLPQLSKDLEGRHPGVYAGLWVDQENGGTVVVQATEPTALATDLAGLRVRHAVRADKARWSLAELRATRERLAGTLGHDADVSVDVPGNQVVLLKEPAEARTRSMPADAQRVIDDEPGKVVVKPRPARGELKSAYPSTYCSPLACDSPMRGGIRLDIQRDSTGGSTWGGCTSGFNVTDGGWMYVLTAGHCILNDKHDGIADITVHNGLPVGQEVPGSIAEWSPPRDYAIIPYRTSGSDNWVTYWHAGRLGQNRVAEFRSCTPGTSAMPGHSCTYTAHAITRMFSASEIYIGQYLCTTGTGTGVTSSTQGGSSGAPANRMPGTRCGAVDIVTPLTVSAKVCTAPGDSGGPLWDPVNQAGVGIVMDGGTNTSGEQCNGMFTTFVPLSEIFRAAKAKSGKSIGLVTWYS</sequence>
<dbReference type="GO" id="GO:0006508">
    <property type="term" value="P:proteolysis"/>
    <property type="evidence" value="ECO:0007669"/>
    <property type="project" value="UniProtKB-KW"/>
</dbReference>
<dbReference type="Proteomes" id="UP000331127">
    <property type="component" value="Unassembled WGS sequence"/>
</dbReference>
<keyword evidence="1" id="KW-0732">Signal</keyword>
<feature type="signal peptide" evidence="1">
    <location>
        <begin position="1"/>
        <end position="23"/>
    </location>
</feature>
<dbReference type="InterPro" id="IPR009003">
    <property type="entry name" value="Peptidase_S1_PA"/>
</dbReference>
<keyword evidence="2" id="KW-0645">Protease</keyword>
<feature type="chain" id="PRO_5024284643" evidence="1">
    <location>
        <begin position="24"/>
        <end position="482"/>
    </location>
</feature>
<keyword evidence="3" id="KW-1185">Reference proteome</keyword>
<dbReference type="SUPFAM" id="SSF50494">
    <property type="entry name" value="Trypsin-like serine proteases"/>
    <property type="match status" value="1"/>
</dbReference>
<dbReference type="Gene3D" id="3.30.300.50">
    <property type="match status" value="1"/>
</dbReference>